<evidence type="ECO:0000313" key="2">
    <source>
        <dbReference type="Proteomes" id="UP001476247"/>
    </source>
</evidence>
<name>A0ABP9XL51_9FUNG</name>
<proteinExistence type="predicted"/>
<organism evidence="1 2">
    <name type="scientific">Helicostylum pulchrum</name>
    <dbReference type="NCBI Taxonomy" id="562976"/>
    <lineage>
        <taxon>Eukaryota</taxon>
        <taxon>Fungi</taxon>
        <taxon>Fungi incertae sedis</taxon>
        <taxon>Mucoromycota</taxon>
        <taxon>Mucoromycotina</taxon>
        <taxon>Mucoromycetes</taxon>
        <taxon>Mucorales</taxon>
        <taxon>Mucorineae</taxon>
        <taxon>Mucoraceae</taxon>
        <taxon>Helicostylum</taxon>
    </lineage>
</organism>
<protein>
    <recommendedName>
        <fullName evidence="3">Arrestin-like N-terminal domain-containing protein</fullName>
    </recommendedName>
</protein>
<accession>A0ABP9XL51</accession>
<sequence>MKRFTASSTEASAMKHLPVLLKISDAPVYFIGPATRDNPMSHIRTKLMGSVIFQDRKIKWNRVTLQFLGKAGIDIEAPRSVFPREATNDFEDPILANATTRIHTIVSICEIEKELIFSGEESIEFGLHLPSHLPASCKTKNSFVEHYLPSPSAMIPSVDYSGVKEWFEWSAELPKATAIESGEVVIAFRCSVEKERVEVDRIEFAIEEIESYRFCTKQGVHSLPPVISRFPAITYDFPAFSNGSETHFIRAPMPLSKNPQVKSIHTHQFDPFLEISHRCKLMVHFNKVPNLVLKPVTMEFPIIITDFPPFISDTVLSIASASNAVLPQVQTQSSTTISAGGGDDAVNVDLDLPEYTPRYEESLGVPPSVATN</sequence>
<dbReference type="Proteomes" id="UP001476247">
    <property type="component" value="Unassembled WGS sequence"/>
</dbReference>
<evidence type="ECO:0008006" key="3">
    <source>
        <dbReference type="Google" id="ProtNLM"/>
    </source>
</evidence>
<dbReference type="EMBL" id="BAABUJ010000005">
    <property type="protein sequence ID" value="GAA5795524.1"/>
    <property type="molecule type" value="Genomic_DNA"/>
</dbReference>
<keyword evidence="2" id="KW-1185">Reference proteome</keyword>
<gene>
    <name evidence="1" type="ORF">HPULCUR_000882</name>
</gene>
<reference evidence="1 2" key="1">
    <citation type="submission" date="2024-04" db="EMBL/GenBank/DDBJ databases">
        <title>genome sequences of Mucor flavus KT1a and Helicostylum pulchrum KT1b strains isolation_sourced from the surface of a dry-aged beef.</title>
        <authorList>
            <person name="Toyotome T."/>
            <person name="Hosono M."/>
            <person name="Torimaru M."/>
            <person name="Fukuda K."/>
            <person name="Mikami N."/>
        </authorList>
    </citation>
    <scope>NUCLEOTIDE SEQUENCE [LARGE SCALE GENOMIC DNA]</scope>
    <source>
        <strain evidence="1 2">KT1b</strain>
    </source>
</reference>
<comment type="caution">
    <text evidence="1">The sequence shown here is derived from an EMBL/GenBank/DDBJ whole genome shotgun (WGS) entry which is preliminary data.</text>
</comment>
<evidence type="ECO:0000313" key="1">
    <source>
        <dbReference type="EMBL" id="GAA5795524.1"/>
    </source>
</evidence>